<feature type="compositionally biased region" description="Polar residues" evidence="1">
    <location>
        <begin position="383"/>
        <end position="392"/>
    </location>
</feature>
<feature type="compositionally biased region" description="Acidic residues" evidence="1">
    <location>
        <begin position="330"/>
        <end position="348"/>
    </location>
</feature>
<feature type="compositionally biased region" description="Basic residues" evidence="1">
    <location>
        <begin position="252"/>
        <end position="264"/>
    </location>
</feature>
<feature type="region of interest" description="Disordered" evidence="1">
    <location>
        <begin position="678"/>
        <end position="734"/>
    </location>
</feature>
<feature type="compositionally biased region" description="Polar residues" evidence="1">
    <location>
        <begin position="1"/>
        <end position="36"/>
    </location>
</feature>
<dbReference type="STRING" id="933084.A0A067QA47"/>
<evidence type="ECO:0000259" key="2">
    <source>
        <dbReference type="Pfam" id="PF25318"/>
    </source>
</evidence>
<accession>A0A067QA47</accession>
<proteinExistence type="predicted"/>
<reference evidence="4" key="1">
    <citation type="journal article" date="2014" name="Proc. Natl. Acad. Sci. U.S.A.">
        <title>Extensive sampling of basidiomycete genomes demonstrates inadequacy of the white-rot/brown-rot paradigm for wood decay fungi.</title>
        <authorList>
            <person name="Riley R."/>
            <person name="Salamov A.A."/>
            <person name="Brown D.W."/>
            <person name="Nagy L.G."/>
            <person name="Floudas D."/>
            <person name="Held B.W."/>
            <person name="Levasseur A."/>
            <person name="Lombard V."/>
            <person name="Morin E."/>
            <person name="Otillar R."/>
            <person name="Lindquist E.A."/>
            <person name="Sun H."/>
            <person name="LaButti K.M."/>
            <person name="Schmutz J."/>
            <person name="Jabbour D."/>
            <person name="Luo H."/>
            <person name="Baker S.E."/>
            <person name="Pisabarro A.G."/>
            <person name="Walton J.D."/>
            <person name="Blanchette R.A."/>
            <person name="Henrissat B."/>
            <person name="Martin F."/>
            <person name="Cullen D."/>
            <person name="Hibbett D.S."/>
            <person name="Grigoriev I.V."/>
        </authorList>
    </citation>
    <scope>NUCLEOTIDE SEQUENCE [LARGE SCALE GENOMIC DNA]</scope>
    <source>
        <strain evidence="4">MUCL 33604</strain>
    </source>
</reference>
<feature type="region of interest" description="Disordered" evidence="1">
    <location>
        <begin position="231"/>
        <end position="480"/>
    </location>
</feature>
<feature type="domain" description="GDS1 winged helix" evidence="2">
    <location>
        <begin position="89"/>
        <end position="164"/>
    </location>
</feature>
<dbReference type="AlphaFoldDB" id="A0A067QA47"/>
<feature type="compositionally biased region" description="Basic residues" evidence="1">
    <location>
        <begin position="1044"/>
        <end position="1058"/>
    </location>
</feature>
<evidence type="ECO:0000313" key="4">
    <source>
        <dbReference type="Proteomes" id="UP000027265"/>
    </source>
</evidence>
<dbReference type="EMBL" id="KL197715">
    <property type="protein sequence ID" value="KDQ59431.1"/>
    <property type="molecule type" value="Genomic_DNA"/>
</dbReference>
<keyword evidence="4" id="KW-1185">Reference proteome</keyword>
<feature type="compositionally biased region" description="Low complexity" evidence="1">
    <location>
        <begin position="301"/>
        <end position="320"/>
    </location>
</feature>
<feature type="region of interest" description="Disordered" evidence="1">
    <location>
        <begin position="989"/>
        <end position="1058"/>
    </location>
</feature>
<protein>
    <recommendedName>
        <fullName evidence="2">GDS1 winged helix domain-containing protein</fullName>
    </recommendedName>
</protein>
<feature type="region of interest" description="Disordered" evidence="1">
    <location>
        <begin position="1"/>
        <end position="77"/>
    </location>
</feature>
<dbReference type="PANTHER" id="PTHR24216">
    <property type="entry name" value="PAXILLIN-RELATED"/>
    <property type="match status" value="1"/>
</dbReference>
<dbReference type="SUPFAM" id="SSF54616">
    <property type="entry name" value="DNA-binding domain of Mlu1-box binding protein MBP1"/>
    <property type="match status" value="1"/>
</dbReference>
<evidence type="ECO:0000256" key="1">
    <source>
        <dbReference type="SAM" id="MobiDB-lite"/>
    </source>
</evidence>
<dbReference type="GO" id="GO:0003677">
    <property type="term" value="F:DNA binding"/>
    <property type="evidence" value="ECO:0007669"/>
    <property type="project" value="InterPro"/>
</dbReference>
<feature type="compositionally biased region" description="Basic and acidic residues" evidence="1">
    <location>
        <begin position="991"/>
        <end position="1006"/>
    </location>
</feature>
<dbReference type="InterPro" id="IPR057511">
    <property type="entry name" value="WH_GDS1"/>
</dbReference>
<feature type="compositionally biased region" description="Basic and acidic residues" evidence="1">
    <location>
        <begin position="236"/>
        <end position="251"/>
    </location>
</feature>
<feature type="compositionally biased region" description="Acidic residues" evidence="1">
    <location>
        <begin position="443"/>
        <end position="461"/>
    </location>
</feature>
<dbReference type="InterPro" id="IPR036887">
    <property type="entry name" value="HTH_APSES_sf"/>
</dbReference>
<name>A0A067QA47_9AGAM</name>
<dbReference type="OrthoDB" id="5597783at2759"/>
<feature type="compositionally biased region" description="Low complexity" evidence="1">
    <location>
        <begin position="721"/>
        <end position="734"/>
    </location>
</feature>
<dbReference type="Proteomes" id="UP000027265">
    <property type="component" value="Unassembled WGS sequence"/>
</dbReference>
<organism evidence="3 4">
    <name type="scientific">Jaapia argillacea MUCL 33604</name>
    <dbReference type="NCBI Taxonomy" id="933084"/>
    <lineage>
        <taxon>Eukaryota</taxon>
        <taxon>Fungi</taxon>
        <taxon>Dikarya</taxon>
        <taxon>Basidiomycota</taxon>
        <taxon>Agaricomycotina</taxon>
        <taxon>Agaricomycetes</taxon>
        <taxon>Agaricomycetidae</taxon>
        <taxon>Jaapiales</taxon>
        <taxon>Jaapiaceae</taxon>
        <taxon>Jaapia</taxon>
    </lineage>
</organism>
<sequence>MASSVATNLPLDANSNQPSTTPQHQYGTRIRSNSILKPSARLRQSPDPPPQPRRIRPAPSVATAKQKSMPHDASQTTLPEFPPPHVILHPDDAKSPIFLAIGRSFVSVENRAMTIKDLAEMVLQYGFVCSNVSAAGQAITTYLRNHMQRCDDQQDHPLLLRHVLSGTPSDDDLVPALHSRTGGAHCTLGPSDTRVTNFRKGTMVWYLSRAAGAPCPFARVGIRLCDYGENGKSGHQAKDAKERKRERDRMRRAAQCGQKRKRLLRSCAVPKDSDSESASDEEEKRPPKVKLTLRLRPCLPSTPSSSASTPSAPSAAAASPDVIDLSKESDSDDDSMSATSETEDLPAQEEEKPWSLPPYPVRSISIPPYTPSVEDYHPPFPIASSSVGTDSLGSGHGYRRSPSVPYSVASPPPDSEDEDEDFHISMTGVRRPSADIPRTPLREDDEDDMDWDWDLDGEDGDTETRWGESPGPRSPSAPLVGVDHTGVIVKQEQTITDMRGIMDSWDDLDNNPFTSATAKVLEVVAQAASAGNDGDHIVGLGDELAKVKLEELDSWDWETYGSPLTVPEWCPPAPDEEEPVHVKQEDDDEDVTTTFSNHRSGVVAPTNDIFCSSPLTPLSAFLPSSSSPSCLPCNEASAEMVMHGSSDHSWKDAELLGPDSVHPQEFEDGDWLKGGAFRKTENLTVRGRPETLTRPSLPSRQSPSPSPSPSPHRTTVDVFGSPLSPSVRSPSLSSSVRTMSSPELLLSPVVAFASIPAPPSPAAALEQAEHPEEVVVVQTCQRSQPAVSATQVEGISVYQMTLGSALLFRRIDTDFVNLSPIITYLAIPSHTLTNILNATVVTSGSPTICGTWVPLATAQTFVRDHPLPDGLLDVFLSDVLHERFPLALQDFHQTAAKGRSLNHFGPHFRSTLELKRQSSSSQATEVPSKETWETGASHWDVEDHFLSTHPHFVLDPSMIPRPPMHDEVPVETPLSPTEQEMFQALCCMPDESPRKERSKKSERVEEPEVEVTEDGQSTIDDAAISSKPSLRRSKRVADAVAARTRTRSSKRGSRSSLS</sequence>
<dbReference type="Gene3D" id="3.10.260.10">
    <property type="entry name" value="Transcription regulator HTH, APSES-type DNA-binding domain"/>
    <property type="match status" value="1"/>
</dbReference>
<dbReference type="HOGENOM" id="CLU_005547_0_0_1"/>
<dbReference type="PANTHER" id="PTHR24216:SF65">
    <property type="entry name" value="PAXILLIN-LIKE PROTEIN 1"/>
    <property type="match status" value="1"/>
</dbReference>
<evidence type="ECO:0000313" key="3">
    <source>
        <dbReference type="EMBL" id="KDQ59431.1"/>
    </source>
</evidence>
<dbReference type="Pfam" id="PF25318">
    <property type="entry name" value="WHD_GDS1"/>
    <property type="match status" value="1"/>
</dbReference>
<gene>
    <name evidence="3" type="ORF">JAAARDRAFT_32991</name>
</gene>
<dbReference type="InParanoid" id="A0A067QA47"/>